<dbReference type="Proteomes" id="UP000289437">
    <property type="component" value="Unassembled WGS sequence"/>
</dbReference>
<evidence type="ECO:0000256" key="1">
    <source>
        <dbReference type="SAM" id="MobiDB-lite"/>
    </source>
</evidence>
<evidence type="ECO:0000313" key="2">
    <source>
        <dbReference type="EMBL" id="RXH54803.1"/>
    </source>
</evidence>
<dbReference type="AlphaFoldDB" id="A0A4Q0SUS4"/>
<reference evidence="2 3" key="1">
    <citation type="submission" date="2018-11" db="EMBL/GenBank/DDBJ databases">
        <authorList>
            <person name="Mardanov A.V."/>
            <person name="Ravin N.V."/>
            <person name="Dedysh S.N."/>
        </authorList>
    </citation>
    <scope>NUCLEOTIDE SEQUENCE [LARGE SCALE GENOMIC DNA]</scope>
    <source>
        <strain evidence="2 3">AF10</strain>
    </source>
</reference>
<feature type="region of interest" description="Disordered" evidence="1">
    <location>
        <begin position="1"/>
        <end position="44"/>
    </location>
</feature>
<keyword evidence="3" id="KW-1185">Reference proteome</keyword>
<dbReference type="EMBL" id="RDSM01000003">
    <property type="protein sequence ID" value="RXH54803.1"/>
    <property type="molecule type" value="Genomic_DNA"/>
</dbReference>
<gene>
    <name evidence="2" type="ORF">GRAN_3907</name>
</gene>
<evidence type="ECO:0000313" key="3">
    <source>
        <dbReference type="Proteomes" id="UP000289437"/>
    </source>
</evidence>
<comment type="caution">
    <text evidence="2">The sequence shown here is derived from an EMBL/GenBank/DDBJ whole genome shotgun (WGS) entry which is preliminary data.</text>
</comment>
<accession>A0A4Q0SUS4</accession>
<proteinExistence type="predicted"/>
<reference evidence="3" key="2">
    <citation type="submission" date="2019-02" db="EMBL/GenBank/DDBJ databases">
        <title>Granulicella sibirica sp. nov., a psychrotolerant acidobacterium isolated from an organic soil layer in forested tundra, West Siberia.</title>
        <authorList>
            <person name="Oshkin I.Y."/>
            <person name="Kulichevskaya I.S."/>
            <person name="Rijpstra W.I.C."/>
            <person name="Sinninghe Damste J.S."/>
            <person name="Rakitin A.L."/>
            <person name="Ravin N.V."/>
            <person name="Dedysh S.N."/>
        </authorList>
    </citation>
    <scope>NUCLEOTIDE SEQUENCE [LARGE SCALE GENOMIC DNA]</scope>
    <source>
        <strain evidence="3">AF10</strain>
    </source>
</reference>
<sequence>MNSATSRAPALKASLVNQKKSGGGVAPGSNKRYERGMAQTDDSWTSRPLARRILAWRALSLPLREHSRNESRCAGELAARRTRCG</sequence>
<protein>
    <submittedName>
        <fullName evidence="2">Uncharacterized protein</fullName>
    </submittedName>
</protein>
<name>A0A4Q0SUS4_9BACT</name>
<organism evidence="2 3">
    <name type="scientific">Granulicella sibirica</name>
    <dbReference type="NCBI Taxonomy" id="2479048"/>
    <lineage>
        <taxon>Bacteria</taxon>
        <taxon>Pseudomonadati</taxon>
        <taxon>Acidobacteriota</taxon>
        <taxon>Terriglobia</taxon>
        <taxon>Terriglobales</taxon>
        <taxon>Acidobacteriaceae</taxon>
        <taxon>Granulicella</taxon>
    </lineage>
</organism>